<proteinExistence type="predicted"/>
<gene>
    <name evidence="1" type="ORF">CEPIT_LOCUS34802</name>
</gene>
<evidence type="ECO:0000313" key="2">
    <source>
        <dbReference type="Proteomes" id="UP001152523"/>
    </source>
</evidence>
<accession>A0AAV0FK59</accession>
<dbReference type="AlphaFoldDB" id="A0AAV0FK59"/>
<organism evidence="1 2">
    <name type="scientific">Cuscuta epithymum</name>
    <dbReference type="NCBI Taxonomy" id="186058"/>
    <lineage>
        <taxon>Eukaryota</taxon>
        <taxon>Viridiplantae</taxon>
        <taxon>Streptophyta</taxon>
        <taxon>Embryophyta</taxon>
        <taxon>Tracheophyta</taxon>
        <taxon>Spermatophyta</taxon>
        <taxon>Magnoliopsida</taxon>
        <taxon>eudicotyledons</taxon>
        <taxon>Gunneridae</taxon>
        <taxon>Pentapetalae</taxon>
        <taxon>asterids</taxon>
        <taxon>lamiids</taxon>
        <taxon>Solanales</taxon>
        <taxon>Convolvulaceae</taxon>
        <taxon>Cuscuteae</taxon>
        <taxon>Cuscuta</taxon>
        <taxon>Cuscuta subgen. Cuscuta</taxon>
    </lineage>
</organism>
<sequence>MLNIGKTDSFKAELLGTRQGLLESIIQALKNKDGQNANSMGILVWDCQKLLTKERFNKLQHTFREGNKYRHFGKCIASSVKRFVYFSRGSYLDDTLSALYGRMQLG</sequence>
<reference evidence="1" key="1">
    <citation type="submission" date="2022-07" db="EMBL/GenBank/DDBJ databases">
        <authorList>
            <person name="Macas J."/>
            <person name="Novak P."/>
            <person name="Neumann P."/>
        </authorList>
    </citation>
    <scope>NUCLEOTIDE SEQUENCE</scope>
</reference>
<comment type="caution">
    <text evidence="1">The sequence shown here is derived from an EMBL/GenBank/DDBJ whole genome shotgun (WGS) entry which is preliminary data.</text>
</comment>
<name>A0AAV0FK59_9ASTE</name>
<keyword evidence="2" id="KW-1185">Reference proteome</keyword>
<dbReference type="EMBL" id="CAMAPF010000991">
    <property type="protein sequence ID" value="CAH9135809.1"/>
    <property type="molecule type" value="Genomic_DNA"/>
</dbReference>
<protein>
    <submittedName>
        <fullName evidence="1">Uncharacterized protein</fullName>
    </submittedName>
</protein>
<dbReference type="Proteomes" id="UP001152523">
    <property type="component" value="Unassembled WGS sequence"/>
</dbReference>
<evidence type="ECO:0000313" key="1">
    <source>
        <dbReference type="EMBL" id="CAH9135809.1"/>
    </source>
</evidence>